<evidence type="ECO:0000313" key="2">
    <source>
        <dbReference type="EMBL" id="UWM53891.1"/>
    </source>
</evidence>
<reference evidence="2" key="1">
    <citation type="submission" date="2022-09" db="EMBL/GenBank/DDBJ databases">
        <title>Diverse halophilic archaea isolated from saline environments.</title>
        <authorList>
            <person name="Cui H.-L."/>
        </authorList>
    </citation>
    <scope>NUCLEOTIDE SEQUENCE</scope>
    <source>
        <strain evidence="2">ZS-35-S2</strain>
    </source>
</reference>
<evidence type="ECO:0000256" key="1">
    <source>
        <dbReference type="SAM" id="MobiDB-lite"/>
    </source>
</evidence>
<dbReference type="KEGG" id="ssai:N0B31_17400"/>
<keyword evidence="2" id="KW-0378">Hydrolase</keyword>
<proteinExistence type="predicted"/>
<organism evidence="2 3">
    <name type="scientific">Salinirubellus salinus</name>
    <dbReference type="NCBI Taxonomy" id="1364945"/>
    <lineage>
        <taxon>Archaea</taxon>
        <taxon>Methanobacteriati</taxon>
        <taxon>Methanobacteriota</taxon>
        <taxon>Stenosarchaea group</taxon>
        <taxon>Halobacteria</taxon>
        <taxon>Halobacteriales</taxon>
        <taxon>Natronomonadaceae</taxon>
        <taxon>Salinirubellus</taxon>
    </lineage>
</organism>
<dbReference type="InterPro" id="IPR029058">
    <property type="entry name" value="AB_hydrolase_fold"/>
</dbReference>
<dbReference type="EMBL" id="CP104003">
    <property type="protein sequence ID" value="UWM53891.1"/>
    <property type="molecule type" value="Genomic_DNA"/>
</dbReference>
<keyword evidence="3" id="KW-1185">Reference proteome</keyword>
<dbReference type="GeneID" id="74944236"/>
<feature type="compositionally biased region" description="Low complexity" evidence="1">
    <location>
        <begin position="15"/>
        <end position="24"/>
    </location>
</feature>
<dbReference type="PRINTS" id="PR00111">
    <property type="entry name" value="ABHYDROLASE"/>
</dbReference>
<dbReference type="SUPFAM" id="SSF53474">
    <property type="entry name" value="alpha/beta-Hydrolases"/>
    <property type="match status" value="1"/>
</dbReference>
<dbReference type="AlphaFoldDB" id="A0A9E7R1I8"/>
<sequence length="310" mass="32599">MTRRTGGDRTDEESSVAVSRSRPAVGEDTSPFASLYRQARADLLTVPVTDREVATPDGTTHLLTAGDPDAPPLLLLQGANVTNPVTLSWLQSLVDEYYLLAPDTPGEPAERATESPADYGEWVGSVLDGLGLDSAPVVGVSHGGGVLLEAIAHDPDRISTAALVVSAGFGVSPSATLARVVGLSLAYRLVPRDRLLAAALSPLFTSPVPHVHPVVRETVALALRTADVKTGFPGPAGPEALAAFDEPTLLIGAAGDPFFPAAWLHERSRGFLPADTERVTLVGERHFLSPVGQERVTREVRSFLADAVGR</sequence>
<evidence type="ECO:0000313" key="3">
    <source>
        <dbReference type="Proteomes" id="UP001057580"/>
    </source>
</evidence>
<feature type="region of interest" description="Disordered" evidence="1">
    <location>
        <begin position="1"/>
        <end position="31"/>
    </location>
</feature>
<dbReference type="Proteomes" id="UP001057580">
    <property type="component" value="Chromosome"/>
</dbReference>
<dbReference type="RefSeq" id="WP_260592885.1">
    <property type="nucleotide sequence ID" value="NZ_CP104003.1"/>
</dbReference>
<gene>
    <name evidence="2" type="ORF">N0B31_17400</name>
</gene>
<dbReference type="GO" id="GO:0016787">
    <property type="term" value="F:hydrolase activity"/>
    <property type="evidence" value="ECO:0007669"/>
    <property type="project" value="UniProtKB-KW"/>
</dbReference>
<protein>
    <submittedName>
        <fullName evidence="2">Alpha/beta hydrolase</fullName>
    </submittedName>
</protein>
<name>A0A9E7R1I8_9EURY</name>
<dbReference type="InterPro" id="IPR000073">
    <property type="entry name" value="AB_hydrolase_1"/>
</dbReference>
<accession>A0A9E7R1I8</accession>
<dbReference type="Gene3D" id="3.40.50.1820">
    <property type="entry name" value="alpha/beta hydrolase"/>
    <property type="match status" value="1"/>
</dbReference>